<organism evidence="2 3">
    <name type="scientific">Streptomyces capoamus</name>
    <dbReference type="NCBI Taxonomy" id="68183"/>
    <lineage>
        <taxon>Bacteria</taxon>
        <taxon>Bacillati</taxon>
        <taxon>Actinomycetota</taxon>
        <taxon>Actinomycetes</taxon>
        <taxon>Kitasatosporales</taxon>
        <taxon>Streptomycetaceae</taxon>
        <taxon>Streptomyces</taxon>
    </lineage>
</organism>
<dbReference type="Proteomes" id="UP000619355">
    <property type="component" value="Unassembled WGS sequence"/>
</dbReference>
<protein>
    <recommendedName>
        <fullName evidence="4">HNH endonuclease</fullName>
    </recommendedName>
</protein>
<reference evidence="3" key="1">
    <citation type="journal article" date="2019" name="Int. J. Syst. Evol. Microbiol.">
        <title>The Global Catalogue of Microorganisms (GCM) 10K type strain sequencing project: providing services to taxonomists for standard genome sequencing and annotation.</title>
        <authorList>
            <consortium name="The Broad Institute Genomics Platform"/>
            <consortium name="The Broad Institute Genome Sequencing Center for Infectious Disease"/>
            <person name="Wu L."/>
            <person name="Ma J."/>
        </authorList>
    </citation>
    <scope>NUCLEOTIDE SEQUENCE [LARGE SCALE GENOMIC DNA]</scope>
    <source>
        <strain evidence="3">JCM 4253</strain>
    </source>
</reference>
<dbReference type="EMBL" id="BNBF01000021">
    <property type="protein sequence ID" value="GHG66246.1"/>
    <property type="molecule type" value="Genomic_DNA"/>
</dbReference>
<sequence length="144" mass="16474">MPRKPLVPCSAVPWCPELTTGGPCAEHAKQRGKQRTNRGGSAYGRNWRERVQPRFIYQNPWCVLCGQAAKVADHWPISRRDLVARGEPSPDAFKHLRPLCVACDAKERPKREPGGWYAEQRSQREATARVYQDTPRVRRDVPPF</sequence>
<evidence type="ECO:0000313" key="2">
    <source>
        <dbReference type="EMBL" id="GHG66246.1"/>
    </source>
</evidence>
<feature type="region of interest" description="Disordered" evidence="1">
    <location>
        <begin position="24"/>
        <end position="44"/>
    </location>
</feature>
<dbReference type="AlphaFoldDB" id="A0A919KER0"/>
<gene>
    <name evidence="2" type="ORF">GCM10018980_58490</name>
</gene>
<accession>A0A919KER0</accession>
<evidence type="ECO:0000256" key="1">
    <source>
        <dbReference type="SAM" id="MobiDB-lite"/>
    </source>
</evidence>
<proteinExistence type="predicted"/>
<evidence type="ECO:0000313" key="3">
    <source>
        <dbReference type="Proteomes" id="UP000619355"/>
    </source>
</evidence>
<name>A0A919KER0_9ACTN</name>
<feature type="compositionally biased region" description="Basic and acidic residues" evidence="1">
    <location>
        <begin position="135"/>
        <end position="144"/>
    </location>
</feature>
<feature type="region of interest" description="Disordered" evidence="1">
    <location>
        <begin position="109"/>
        <end position="144"/>
    </location>
</feature>
<keyword evidence="3" id="KW-1185">Reference proteome</keyword>
<comment type="caution">
    <text evidence="2">The sequence shown here is derived from an EMBL/GenBank/DDBJ whole genome shotgun (WGS) entry which is preliminary data.</text>
</comment>
<evidence type="ECO:0008006" key="4">
    <source>
        <dbReference type="Google" id="ProtNLM"/>
    </source>
</evidence>